<reference evidence="1 2" key="1">
    <citation type="submission" date="2018-11" db="EMBL/GenBank/DDBJ databases">
        <authorList>
            <consortium name="Pathogen Informatics"/>
        </authorList>
    </citation>
    <scope>NUCLEOTIDE SEQUENCE [LARGE SCALE GENOMIC DNA]</scope>
</reference>
<gene>
    <name evidence="1" type="ORF">CGOC_LOCUS10347</name>
</gene>
<keyword evidence="2" id="KW-1185">Reference proteome</keyword>
<organism evidence="1 2">
    <name type="scientific">Cylicostephanus goldi</name>
    <name type="common">Nematode worm</name>
    <dbReference type="NCBI Taxonomy" id="71465"/>
    <lineage>
        <taxon>Eukaryota</taxon>
        <taxon>Metazoa</taxon>
        <taxon>Ecdysozoa</taxon>
        <taxon>Nematoda</taxon>
        <taxon>Chromadorea</taxon>
        <taxon>Rhabditida</taxon>
        <taxon>Rhabditina</taxon>
        <taxon>Rhabditomorpha</taxon>
        <taxon>Strongyloidea</taxon>
        <taxon>Strongylidae</taxon>
        <taxon>Cylicostephanus</taxon>
    </lineage>
</organism>
<dbReference type="AlphaFoldDB" id="A0A3P7Q6M6"/>
<dbReference type="GO" id="GO:0005829">
    <property type="term" value="C:cytosol"/>
    <property type="evidence" value="ECO:0007669"/>
    <property type="project" value="GOC"/>
</dbReference>
<dbReference type="EMBL" id="UYRV01110828">
    <property type="protein sequence ID" value="VDN26286.1"/>
    <property type="molecule type" value="Genomic_DNA"/>
</dbReference>
<name>A0A3P7Q6M6_CYLGO</name>
<proteinExistence type="predicted"/>
<dbReference type="GO" id="GO:0005802">
    <property type="term" value="C:trans-Golgi network"/>
    <property type="evidence" value="ECO:0007669"/>
    <property type="project" value="TreeGrafter"/>
</dbReference>
<dbReference type="GO" id="GO:0006895">
    <property type="term" value="P:Golgi to endosome transport"/>
    <property type="evidence" value="ECO:0007669"/>
    <property type="project" value="InterPro"/>
</dbReference>
<protein>
    <submittedName>
        <fullName evidence="1">Uncharacterized protein</fullName>
    </submittedName>
</protein>
<evidence type="ECO:0000313" key="1">
    <source>
        <dbReference type="EMBL" id="VDN26286.1"/>
    </source>
</evidence>
<accession>A0A3P7Q6M6</accession>
<sequence>MFTTPLTYFLQPNFEYTSSQHDIANLLLSLKVISFEELVTAVNETLKEAGVKATKVGVADKAAFPTEAPLLELLHGCVKALPTAQLQSCWLPFQSLFADAPLASLPPRAVFLLFMYVPWMFRSFGTDQSVTEFCATMCGALALRTLLRIRRCLVPFKTQYNDSLKLSMLSLVGSWKQPHG</sequence>
<dbReference type="Proteomes" id="UP000271889">
    <property type="component" value="Unassembled WGS sequence"/>
</dbReference>
<dbReference type="PANTHER" id="PTHR14042">
    <property type="entry name" value="DOPEY-RELATED"/>
    <property type="match status" value="1"/>
</dbReference>
<dbReference type="InterPro" id="IPR040314">
    <property type="entry name" value="DOP1"/>
</dbReference>
<dbReference type="GO" id="GO:0005768">
    <property type="term" value="C:endosome"/>
    <property type="evidence" value="ECO:0007669"/>
    <property type="project" value="TreeGrafter"/>
</dbReference>
<dbReference type="PANTHER" id="PTHR14042:SF24">
    <property type="entry name" value="PROTEIN DOPEY-1 HOMOLOG"/>
    <property type="match status" value="1"/>
</dbReference>
<dbReference type="OrthoDB" id="297643at2759"/>
<evidence type="ECO:0000313" key="2">
    <source>
        <dbReference type="Proteomes" id="UP000271889"/>
    </source>
</evidence>